<dbReference type="GO" id="GO:0004672">
    <property type="term" value="F:protein kinase activity"/>
    <property type="evidence" value="ECO:0007669"/>
    <property type="project" value="InterPro"/>
</dbReference>
<dbReference type="Gene3D" id="1.10.510.10">
    <property type="entry name" value="Transferase(Phosphotransferase) domain 1"/>
    <property type="match status" value="1"/>
</dbReference>
<dbReference type="InterPro" id="IPR014729">
    <property type="entry name" value="Rossmann-like_a/b/a_fold"/>
</dbReference>
<dbReference type="EMBL" id="JADCNM010000001">
    <property type="protein sequence ID" value="KAG0501722.1"/>
    <property type="molecule type" value="Genomic_DNA"/>
</dbReference>
<dbReference type="OrthoDB" id="654677at2759"/>
<dbReference type="InterPro" id="IPR017441">
    <property type="entry name" value="Protein_kinase_ATP_BS"/>
</dbReference>
<name>A0A835SDI6_VANPL</name>
<evidence type="ECO:0000313" key="9">
    <source>
        <dbReference type="Proteomes" id="UP000639772"/>
    </source>
</evidence>
<dbReference type="AlphaFoldDB" id="A0A835SDI6"/>
<dbReference type="GO" id="GO:0005524">
    <property type="term" value="F:ATP binding"/>
    <property type="evidence" value="ECO:0007669"/>
    <property type="project" value="UniProtKB-UniRule"/>
</dbReference>
<keyword evidence="1" id="KW-0808">Transferase</keyword>
<feature type="compositionally biased region" description="Polar residues" evidence="6">
    <location>
        <begin position="727"/>
        <end position="747"/>
    </location>
</feature>
<evidence type="ECO:0000256" key="3">
    <source>
        <dbReference type="ARBA" id="ARBA00022777"/>
    </source>
</evidence>
<dbReference type="Gene3D" id="3.40.50.620">
    <property type="entry name" value="HUPs"/>
    <property type="match status" value="1"/>
</dbReference>
<feature type="region of interest" description="Disordered" evidence="6">
    <location>
        <begin position="722"/>
        <end position="747"/>
    </location>
</feature>
<dbReference type="SUPFAM" id="SSF56112">
    <property type="entry name" value="Protein kinase-like (PK-like)"/>
    <property type="match status" value="1"/>
</dbReference>
<keyword evidence="3" id="KW-0418">Kinase</keyword>
<keyword evidence="4 5" id="KW-0067">ATP-binding</keyword>
<dbReference type="InterPro" id="IPR046958">
    <property type="entry name" value="RBK1/2/STUNTED"/>
</dbReference>
<dbReference type="PANTHER" id="PTHR47987">
    <property type="entry name" value="OS08G0249100 PROTEIN"/>
    <property type="match status" value="1"/>
</dbReference>
<dbReference type="PROSITE" id="PS00108">
    <property type="entry name" value="PROTEIN_KINASE_ST"/>
    <property type="match status" value="1"/>
</dbReference>
<dbReference type="Proteomes" id="UP000639772">
    <property type="component" value="Chromosome 1"/>
</dbReference>
<dbReference type="PROSITE" id="PS00107">
    <property type="entry name" value="PROTEIN_KINASE_ATP"/>
    <property type="match status" value="1"/>
</dbReference>
<feature type="region of interest" description="Disordered" evidence="6">
    <location>
        <begin position="1"/>
        <end position="23"/>
    </location>
</feature>
<evidence type="ECO:0000256" key="1">
    <source>
        <dbReference type="ARBA" id="ARBA00022679"/>
    </source>
</evidence>
<accession>A0A835SDI6</accession>
<dbReference type="SMART" id="SM00220">
    <property type="entry name" value="S_TKc"/>
    <property type="match status" value="1"/>
</dbReference>
<dbReference type="InterPro" id="IPR000719">
    <property type="entry name" value="Prot_kinase_dom"/>
</dbReference>
<evidence type="ECO:0000256" key="2">
    <source>
        <dbReference type="ARBA" id="ARBA00022741"/>
    </source>
</evidence>
<dbReference type="FunFam" id="1.10.510.10:FF:000284">
    <property type="entry name" value="Putative receptor-like serine/threonine-protein kinase"/>
    <property type="match status" value="1"/>
</dbReference>
<evidence type="ECO:0000256" key="4">
    <source>
        <dbReference type="ARBA" id="ARBA00022840"/>
    </source>
</evidence>
<protein>
    <recommendedName>
        <fullName evidence="7">Protein kinase domain-containing protein</fullName>
    </recommendedName>
</protein>
<comment type="caution">
    <text evidence="8">The sequence shown here is derived from an EMBL/GenBank/DDBJ whole genome shotgun (WGS) entry which is preliminary data.</text>
</comment>
<reference evidence="8 9" key="1">
    <citation type="journal article" date="2020" name="Nat. Food">
        <title>A phased Vanilla planifolia genome enables genetic improvement of flavour and production.</title>
        <authorList>
            <person name="Hasing T."/>
            <person name="Tang H."/>
            <person name="Brym M."/>
            <person name="Khazi F."/>
            <person name="Huang T."/>
            <person name="Chambers A.H."/>
        </authorList>
    </citation>
    <scope>NUCLEOTIDE SEQUENCE [LARGE SCALE GENOMIC DNA]</scope>
    <source>
        <tissue evidence="8">Leaf</tissue>
    </source>
</reference>
<dbReference type="Pfam" id="PF00069">
    <property type="entry name" value="Pkinase"/>
    <property type="match status" value="1"/>
</dbReference>
<dbReference type="PROSITE" id="PS50011">
    <property type="entry name" value="PROTEIN_KINASE_DOM"/>
    <property type="match status" value="1"/>
</dbReference>
<gene>
    <name evidence="8" type="ORF">HPP92_001794</name>
</gene>
<proteinExistence type="predicted"/>
<keyword evidence="2 5" id="KW-0547">Nucleotide-binding</keyword>
<dbReference type="FunFam" id="3.30.200.20:FF:000268">
    <property type="entry name" value="probable receptor-like serine/threonine-protein kinase At5g57670"/>
    <property type="match status" value="1"/>
</dbReference>
<dbReference type="InterPro" id="IPR008271">
    <property type="entry name" value="Ser/Thr_kinase_AS"/>
</dbReference>
<evidence type="ECO:0000256" key="5">
    <source>
        <dbReference type="PROSITE-ProRule" id="PRU10141"/>
    </source>
</evidence>
<dbReference type="SUPFAM" id="SSF52402">
    <property type="entry name" value="Adenine nucleotide alpha hydrolases-like"/>
    <property type="match status" value="1"/>
</dbReference>
<dbReference type="InterPro" id="IPR011009">
    <property type="entry name" value="Kinase-like_dom_sf"/>
</dbReference>
<evidence type="ECO:0000313" key="8">
    <source>
        <dbReference type="EMBL" id="KAG0501722.1"/>
    </source>
</evidence>
<evidence type="ECO:0000259" key="7">
    <source>
        <dbReference type="PROSITE" id="PS50011"/>
    </source>
</evidence>
<organism evidence="8 9">
    <name type="scientific">Vanilla planifolia</name>
    <name type="common">Vanilla</name>
    <dbReference type="NCBI Taxonomy" id="51239"/>
    <lineage>
        <taxon>Eukaryota</taxon>
        <taxon>Viridiplantae</taxon>
        <taxon>Streptophyta</taxon>
        <taxon>Embryophyta</taxon>
        <taxon>Tracheophyta</taxon>
        <taxon>Spermatophyta</taxon>
        <taxon>Magnoliopsida</taxon>
        <taxon>Liliopsida</taxon>
        <taxon>Asparagales</taxon>
        <taxon>Orchidaceae</taxon>
        <taxon>Vanilloideae</taxon>
        <taxon>Vanilleae</taxon>
        <taxon>Vanilla</taxon>
    </lineage>
</organism>
<sequence length="766" mass="85113">MDSLEGEEEEVVGAVETRAEEEGKEGRKDVRTVVLGIRTDAKSRELLTWALVNVAVPGDRVVAVHVRRFSSSSAECLDPFEKELEPMRKAYEGFCSLRQIDLVIKICSGFSVRRTLVRQVKMYSASHLILGEAKSCTAMRSSLTSIPKYCAKWLPPECSVVAVNNGKIVFERRAVDRKVMGYRCRISRLLLEFRKSMIGDSLDCQLLIKEQEESINDNSSSGQSNSSGFEDGLSCSPSIDLNHSSTAVDSLQEDKCSVCGTVSTSQCSSKERFDELQHEPKADTSVVSNVAPCGVQETTDQVRSSWFALRRAMATHRRTISIDGSRSSLVQWTKWISGRSSTSSPNSSVGKHWRPGTFLASRADKDLDLYPFYLEEGSLQFKLESLQEKYACSCKLFSYKELVQATYDFSADRLIGKGGSSRVYKGILPDGEELAVKTLKPSKDAVQEFVLEIDIITSLNHKNIISLVGFCFENSLILIYDFLLMGSLEDNLHGREEHKSSLNWSDRYKISIGIAKALDYLHGNGAPETIIHMDVKSSNILLSESLEPKLSDFGLARRPTESISGIACNKNLAGTFGYLAPEYFMFGQISTKTDVYAFGVVLLELLSGRKPIETGGTMGATNLVMWAKPMLQTGRFQELVDPTLEEEYDGEQMERMILAASLCLFRDPQSRPAIPCVLKLLQGDLETVNWGKLQVDASETGESFGDDSSYLSHDIKSHHTLLMPNFENDSPSASSSEHTADFTTDSNSMEDYLQGRLSSLRRRLVV</sequence>
<dbReference type="PANTHER" id="PTHR47987:SF5">
    <property type="entry name" value="PROTEIN KINASE DOMAIN-CONTAINING PROTEIN"/>
    <property type="match status" value="1"/>
</dbReference>
<feature type="binding site" evidence="5">
    <location>
        <position position="437"/>
    </location>
    <ligand>
        <name>ATP</name>
        <dbReference type="ChEBI" id="CHEBI:30616"/>
    </ligand>
</feature>
<feature type="compositionally biased region" description="Acidic residues" evidence="6">
    <location>
        <begin position="1"/>
        <end position="11"/>
    </location>
</feature>
<dbReference type="Gene3D" id="3.30.200.20">
    <property type="entry name" value="Phosphorylase Kinase, domain 1"/>
    <property type="match status" value="1"/>
</dbReference>
<evidence type="ECO:0000256" key="6">
    <source>
        <dbReference type="SAM" id="MobiDB-lite"/>
    </source>
</evidence>
<feature type="domain" description="Protein kinase" evidence="7">
    <location>
        <begin position="409"/>
        <end position="685"/>
    </location>
</feature>